<dbReference type="AlphaFoldDB" id="A0A643CFB3"/>
<feature type="compositionally biased region" description="Basic and acidic residues" evidence="1">
    <location>
        <begin position="72"/>
        <end position="89"/>
    </location>
</feature>
<name>A0A643CFB3_BALPH</name>
<protein>
    <submittedName>
        <fullName evidence="2">Uncharacterized protein</fullName>
    </submittedName>
</protein>
<evidence type="ECO:0000256" key="1">
    <source>
        <dbReference type="SAM" id="MobiDB-lite"/>
    </source>
</evidence>
<gene>
    <name evidence="2" type="ORF">E2I00_006044</name>
</gene>
<feature type="region of interest" description="Disordered" evidence="1">
    <location>
        <begin position="1"/>
        <end position="162"/>
    </location>
</feature>
<dbReference type="OrthoDB" id="10545252at2759"/>
<dbReference type="EMBL" id="SGJD01001680">
    <property type="protein sequence ID" value="KAB0398850.1"/>
    <property type="molecule type" value="Genomic_DNA"/>
</dbReference>
<feature type="non-terminal residue" evidence="2">
    <location>
        <position position="1"/>
    </location>
</feature>
<evidence type="ECO:0000313" key="2">
    <source>
        <dbReference type="EMBL" id="KAB0398850.1"/>
    </source>
</evidence>
<accession>A0A643CFB3</accession>
<dbReference type="Proteomes" id="UP000437017">
    <property type="component" value="Unassembled WGS sequence"/>
</dbReference>
<comment type="caution">
    <text evidence="2">The sequence shown here is derived from an EMBL/GenBank/DDBJ whole genome shotgun (WGS) entry which is preliminary data.</text>
</comment>
<keyword evidence="3" id="KW-1185">Reference proteome</keyword>
<evidence type="ECO:0000313" key="3">
    <source>
        <dbReference type="Proteomes" id="UP000437017"/>
    </source>
</evidence>
<proteinExistence type="predicted"/>
<feature type="compositionally biased region" description="Polar residues" evidence="1">
    <location>
        <begin position="12"/>
        <end position="29"/>
    </location>
</feature>
<sequence>WLHRQKRDQAQAHLSSPHDSSLAFTSGHTPSVPPYTATPSNPQKAKPDTNLKPQAVDSAGAPARPGAAVEGGVRDWLRVTGGPEREPAHLKPRGKARPPPRSPGHQTQSLLSPVRVKGPSLAARPHYRQGGEDKSSPPQHTATPPASPPPSGTETSSGHIPAGSRWLVQPETVCPVRCWCGGSQAILSRNAQDGCRGLGGGLRIKDGGAPPKGQGEDRPKRLLLLSRLPGPHIPPSVITLLPSTGVTSPRLLRGSLSPNNPASPPVSVPFKAGARLGC</sequence>
<organism evidence="2 3">
    <name type="scientific">Balaenoptera physalus</name>
    <name type="common">Fin whale</name>
    <name type="synonym">Balaena physalus</name>
    <dbReference type="NCBI Taxonomy" id="9770"/>
    <lineage>
        <taxon>Eukaryota</taxon>
        <taxon>Metazoa</taxon>
        <taxon>Chordata</taxon>
        <taxon>Craniata</taxon>
        <taxon>Vertebrata</taxon>
        <taxon>Euteleostomi</taxon>
        <taxon>Mammalia</taxon>
        <taxon>Eutheria</taxon>
        <taxon>Laurasiatheria</taxon>
        <taxon>Artiodactyla</taxon>
        <taxon>Whippomorpha</taxon>
        <taxon>Cetacea</taxon>
        <taxon>Mysticeti</taxon>
        <taxon>Balaenopteridae</taxon>
        <taxon>Balaenoptera</taxon>
    </lineage>
</organism>
<reference evidence="2 3" key="1">
    <citation type="journal article" date="2019" name="PLoS ONE">
        <title>Genomic analyses reveal an absence of contemporary introgressive admixture between fin whales and blue whales, despite known hybrids.</title>
        <authorList>
            <person name="Westbury M.V."/>
            <person name="Petersen B."/>
            <person name="Lorenzen E.D."/>
        </authorList>
    </citation>
    <scope>NUCLEOTIDE SEQUENCE [LARGE SCALE GENOMIC DNA]</scope>
    <source>
        <strain evidence="2">FinWhale-01</strain>
    </source>
</reference>